<protein>
    <submittedName>
        <fullName evidence="2">Uncharacterized protein</fullName>
    </submittedName>
</protein>
<feature type="region of interest" description="Disordered" evidence="1">
    <location>
        <begin position="48"/>
        <end position="71"/>
    </location>
</feature>
<keyword evidence="3" id="KW-1185">Reference proteome</keyword>
<organism evidence="2 3">
    <name type="scientific">Riccia fluitans</name>
    <dbReference type="NCBI Taxonomy" id="41844"/>
    <lineage>
        <taxon>Eukaryota</taxon>
        <taxon>Viridiplantae</taxon>
        <taxon>Streptophyta</taxon>
        <taxon>Embryophyta</taxon>
        <taxon>Marchantiophyta</taxon>
        <taxon>Marchantiopsida</taxon>
        <taxon>Marchantiidae</taxon>
        <taxon>Marchantiales</taxon>
        <taxon>Ricciaceae</taxon>
        <taxon>Riccia</taxon>
    </lineage>
</organism>
<accession>A0ABD1ZRP7</accession>
<dbReference type="AlphaFoldDB" id="A0ABD1ZRP7"/>
<reference evidence="2 3" key="1">
    <citation type="submission" date="2024-09" db="EMBL/GenBank/DDBJ databases">
        <title>Chromosome-scale assembly of Riccia fluitans.</title>
        <authorList>
            <person name="Paukszto L."/>
            <person name="Sawicki J."/>
            <person name="Karawczyk K."/>
            <person name="Piernik-Szablinska J."/>
            <person name="Szczecinska M."/>
            <person name="Mazdziarz M."/>
        </authorList>
    </citation>
    <scope>NUCLEOTIDE SEQUENCE [LARGE SCALE GENOMIC DNA]</scope>
    <source>
        <strain evidence="2">Rf_01</strain>
        <tissue evidence="2">Aerial parts of the thallus</tissue>
    </source>
</reference>
<evidence type="ECO:0000256" key="1">
    <source>
        <dbReference type="SAM" id="MobiDB-lite"/>
    </source>
</evidence>
<comment type="caution">
    <text evidence="2">The sequence shown here is derived from an EMBL/GenBank/DDBJ whole genome shotgun (WGS) entry which is preliminary data.</text>
</comment>
<sequence>MKNFCTHILSQSSSSAFGSSLASPKRQQSNWLRVTSLSIIPFTNSRAPLLPKRTGEGDQEQQQWASNFLQS</sequence>
<evidence type="ECO:0000313" key="3">
    <source>
        <dbReference type="Proteomes" id="UP001605036"/>
    </source>
</evidence>
<dbReference type="Proteomes" id="UP001605036">
    <property type="component" value="Unassembled WGS sequence"/>
</dbReference>
<gene>
    <name evidence="2" type="ORF">R1flu_022191</name>
</gene>
<dbReference type="EMBL" id="JBHFFA010000001">
    <property type="protein sequence ID" value="KAL2654063.1"/>
    <property type="molecule type" value="Genomic_DNA"/>
</dbReference>
<feature type="compositionally biased region" description="Polar residues" evidence="1">
    <location>
        <begin position="60"/>
        <end position="71"/>
    </location>
</feature>
<name>A0ABD1ZRP7_9MARC</name>
<evidence type="ECO:0000313" key="2">
    <source>
        <dbReference type="EMBL" id="KAL2654063.1"/>
    </source>
</evidence>
<proteinExistence type="predicted"/>